<dbReference type="EMBL" id="OU466863">
    <property type="protein sequence ID" value="CAH2079938.1"/>
    <property type="molecule type" value="Genomic_DNA"/>
</dbReference>
<feature type="region of interest" description="Disordered" evidence="1">
    <location>
        <begin position="1"/>
        <end position="22"/>
    </location>
</feature>
<protein>
    <submittedName>
        <fullName evidence="2">Uncharacterized protein</fullName>
    </submittedName>
</protein>
<evidence type="ECO:0000256" key="1">
    <source>
        <dbReference type="SAM" id="MobiDB-lite"/>
    </source>
</evidence>
<proteinExistence type="predicted"/>
<organism evidence="2 3">
    <name type="scientific">Thlaspi arvense</name>
    <name type="common">Field penny-cress</name>
    <dbReference type="NCBI Taxonomy" id="13288"/>
    <lineage>
        <taxon>Eukaryota</taxon>
        <taxon>Viridiplantae</taxon>
        <taxon>Streptophyta</taxon>
        <taxon>Embryophyta</taxon>
        <taxon>Tracheophyta</taxon>
        <taxon>Spermatophyta</taxon>
        <taxon>Magnoliopsida</taxon>
        <taxon>eudicotyledons</taxon>
        <taxon>Gunneridae</taxon>
        <taxon>Pentapetalae</taxon>
        <taxon>rosids</taxon>
        <taxon>malvids</taxon>
        <taxon>Brassicales</taxon>
        <taxon>Brassicaceae</taxon>
        <taxon>Thlaspideae</taxon>
        <taxon>Thlaspi</taxon>
    </lineage>
</organism>
<dbReference type="Proteomes" id="UP000836841">
    <property type="component" value="Chromosome 7"/>
</dbReference>
<accession>A0AAU9T6Q5</accession>
<dbReference type="AlphaFoldDB" id="A0AAU9T6Q5"/>
<keyword evidence="3" id="KW-1185">Reference proteome</keyword>
<evidence type="ECO:0000313" key="3">
    <source>
        <dbReference type="Proteomes" id="UP000836841"/>
    </source>
</evidence>
<evidence type="ECO:0000313" key="2">
    <source>
        <dbReference type="EMBL" id="CAH2079938.1"/>
    </source>
</evidence>
<gene>
    <name evidence="2" type="ORF">TAV2_LOCUS24179</name>
</gene>
<reference evidence="2 3" key="1">
    <citation type="submission" date="2022-03" db="EMBL/GenBank/DDBJ databases">
        <authorList>
            <person name="Nunn A."/>
            <person name="Chopra R."/>
            <person name="Nunn A."/>
            <person name="Contreras Garrido A."/>
        </authorList>
    </citation>
    <scope>NUCLEOTIDE SEQUENCE [LARGE SCALE GENOMIC DNA]</scope>
</reference>
<name>A0AAU9T6Q5_THLAR</name>
<sequence length="78" mass="8736">MSMCMGKSLSEDRMYSSNPPSSPPIEHLELASADNIVGFCQECVYHCLRKDRFTRSCANFLCYCGNIMPRGKGFFGAK</sequence>